<protein>
    <submittedName>
        <fullName evidence="1">Aminopeptidase</fullName>
    </submittedName>
</protein>
<dbReference type="InterPro" id="IPR027476">
    <property type="entry name" value="DppA_N"/>
</dbReference>
<dbReference type="GO" id="GO:0004177">
    <property type="term" value="F:aminopeptidase activity"/>
    <property type="evidence" value="ECO:0007669"/>
    <property type="project" value="UniProtKB-KW"/>
</dbReference>
<dbReference type="InterPro" id="IPR007035">
    <property type="entry name" value="Peptidase_M55"/>
</dbReference>
<comment type="caution">
    <text evidence="1">The sequence shown here is derived from an EMBL/GenBank/DDBJ whole genome shotgun (WGS) entry which is preliminary data.</text>
</comment>
<name>A0A7C4HEJ8_STAMA</name>
<gene>
    <name evidence="1" type="ORF">ENU14_05880</name>
</gene>
<organism evidence="1">
    <name type="scientific">Staphylothermus marinus</name>
    <dbReference type="NCBI Taxonomy" id="2280"/>
    <lineage>
        <taxon>Archaea</taxon>
        <taxon>Thermoproteota</taxon>
        <taxon>Thermoprotei</taxon>
        <taxon>Desulfurococcales</taxon>
        <taxon>Desulfurococcaceae</taxon>
        <taxon>Staphylothermus</taxon>
    </lineage>
</organism>
<dbReference type="AlphaFoldDB" id="A0A7C4HEJ8"/>
<keyword evidence="1" id="KW-0378">Hydrolase</keyword>
<proteinExistence type="predicted"/>
<dbReference type="InterPro" id="IPR036177">
    <property type="entry name" value="Peptidase_M55_sf"/>
</dbReference>
<sequence>MKAYVSIDLEGLPGVSSVTMISPDRSQFQRAVKIMTRIVNEVSQILLKSGFERVVVADSHGLMTTIDYLDIPRGVSLIQGYPRPFSMVTGIDSSFNMVLYLGYHAAAGVRYGFLDHTYSGRVFHEIYVNGVKASEYLVNTLYVNEIGVPVALLAGDHYLKVDVEKHTPWVVFVEFKKGVSRYAAIYDSLDEVIDRLRIGVEEAITRLKNGKLGLINWSKPYSLEIRVRDPLIADALEHNDKFTRIDAYSLKASANTAKELLGLIEVAALIGYGIESLKTSIK</sequence>
<dbReference type="SUPFAM" id="SSF63992">
    <property type="entry name" value="Dipeptide transport protein"/>
    <property type="match status" value="1"/>
</dbReference>
<keyword evidence="1" id="KW-0031">Aminopeptidase</keyword>
<accession>A0A7C4HEJ8</accession>
<keyword evidence="1" id="KW-0645">Protease</keyword>
<reference evidence="1" key="1">
    <citation type="journal article" date="2020" name="mSystems">
        <title>Genome- and Community-Level Interaction Insights into Carbon Utilization and Element Cycling Functions of Hydrothermarchaeota in Hydrothermal Sediment.</title>
        <authorList>
            <person name="Zhou Z."/>
            <person name="Liu Y."/>
            <person name="Xu W."/>
            <person name="Pan J."/>
            <person name="Luo Z.H."/>
            <person name="Li M."/>
        </authorList>
    </citation>
    <scope>NUCLEOTIDE SEQUENCE [LARGE SCALE GENOMIC DNA]</scope>
    <source>
        <strain evidence="1">SpSt-642</strain>
    </source>
</reference>
<evidence type="ECO:0000313" key="1">
    <source>
        <dbReference type="EMBL" id="HGM59091.1"/>
    </source>
</evidence>
<dbReference type="Gene3D" id="3.40.50.10780">
    <property type="entry name" value="Dipeptide transport protein"/>
    <property type="match status" value="1"/>
</dbReference>
<dbReference type="Pfam" id="PF04951">
    <property type="entry name" value="Peptidase_M55"/>
    <property type="match status" value="1"/>
</dbReference>
<dbReference type="PIRSF" id="PIRSF015853">
    <property type="entry name" value="Pep_DppA"/>
    <property type="match status" value="1"/>
</dbReference>
<dbReference type="EMBL" id="DTBJ01000051">
    <property type="protein sequence ID" value="HGM59091.1"/>
    <property type="molecule type" value="Genomic_DNA"/>
</dbReference>
<dbReference type="Gene3D" id="3.30.1360.130">
    <property type="entry name" value="Dipeptide transport protein"/>
    <property type="match status" value="1"/>
</dbReference>